<evidence type="ECO:0000313" key="10">
    <source>
        <dbReference type="EMBL" id="KAL2739573.1"/>
    </source>
</evidence>
<keyword evidence="11" id="KW-1185">Reference proteome</keyword>
<dbReference type="SUPFAM" id="SSF53092">
    <property type="entry name" value="Creatinase/prolidase N-terminal domain"/>
    <property type="match status" value="1"/>
</dbReference>
<protein>
    <submittedName>
        <fullName evidence="10">Xaa-Pro aminopeptidase 1-like isoform X2</fullName>
    </submittedName>
</protein>
<proteinExistence type="inferred from homology"/>
<keyword evidence="4" id="KW-0378">Hydrolase</keyword>
<dbReference type="Pfam" id="PF00557">
    <property type="entry name" value="Peptidase_M24"/>
    <property type="match status" value="1"/>
</dbReference>
<dbReference type="AlphaFoldDB" id="A0ABD2C3F5"/>
<dbReference type="CDD" id="cd01085">
    <property type="entry name" value="APP"/>
    <property type="match status" value="1"/>
</dbReference>
<keyword evidence="3 6" id="KW-0479">Metal-binding</keyword>
<gene>
    <name evidence="10" type="ORF">V1477_010962</name>
</gene>
<dbReference type="GO" id="GO:0005737">
    <property type="term" value="C:cytoplasm"/>
    <property type="evidence" value="ECO:0007669"/>
    <property type="project" value="UniProtKB-ARBA"/>
</dbReference>
<dbReference type="SUPFAM" id="SSF55920">
    <property type="entry name" value="Creatinase/aminopeptidase"/>
    <property type="match status" value="1"/>
</dbReference>
<evidence type="ECO:0000259" key="8">
    <source>
        <dbReference type="Pfam" id="PF01321"/>
    </source>
</evidence>
<dbReference type="PANTHER" id="PTHR43763:SF20">
    <property type="entry name" value="XAA-PRO AMINOPEPTIDASE APEPP"/>
    <property type="match status" value="1"/>
</dbReference>
<keyword evidence="5" id="KW-0464">Manganese</keyword>
<evidence type="ECO:0000256" key="5">
    <source>
        <dbReference type="ARBA" id="ARBA00023211"/>
    </source>
</evidence>
<evidence type="ECO:0000259" key="9">
    <source>
        <dbReference type="Pfam" id="PF16188"/>
    </source>
</evidence>
<comment type="caution">
    <text evidence="10">The sequence shown here is derived from an EMBL/GenBank/DDBJ whole genome shotgun (WGS) entry which is preliminary data.</text>
</comment>
<evidence type="ECO:0000313" key="11">
    <source>
        <dbReference type="Proteomes" id="UP001607303"/>
    </source>
</evidence>
<comment type="cofactor">
    <cofactor evidence="1">
        <name>Mn(2+)</name>
        <dbReference type="ChEBI" id="CHEBI:29035"/>
    </cofactor>
</comment>
<dbReference type="InterPro" id="IPR036005">
    <property type="entry name" value="Creatinase/aminopeptidase-like"/>
</dbReference>
<dbReference type="InterPro" id="IPR032416">
    <property type="entry name" value="Peptidase_M24_C"/>
</dbReference>
<dbReference type="PROSITE" id="PS00491">
    <property type="entry name" value="PROLINE_PEPTIDASE"/>
    <property type="match status" value="1"/>
</dbReference>
<feature type="domain" description="Creatinase N-terminal" evidence="8">
    <location>
        <begin position="25"/>
        <end position="152"/>
    </location>
</feature>
<comment type="similarity">
    <text evidence="2 6">Belongs to the peptidase M24B family.</text>
</comment>
<dbReference type="InterPro" id="IPR000587">
    <property type="entry name" value="Creatinase_N"/>
</dbReference>
<name>A0ABD2C3F5_VESMC</name>
<dbReference type="Pfam" id="PF01321">
    <property type="entry name" value="Creatinase_N"/>
    <property type="match status" value="1"/>
</dbReference>
<dbReference type="InterPro" id="IPR001131">
    <property type="entry name" value="Peptidase_M24B_aminopep-P_CS"/>
</dbReference>
<dbReference type="InterPro" id="IPR000994">
    <property type="entry name" value="Pept_M24"/>
</dbReference>
<sequence length="627" mass="70305">MARRTGAIKLAKLRELMKNIQIGAITEEGIQAIVVNSEDAHQSEYLREHDQRLKFISGFTGSLGTAVITTDKALLWTDGRYFTQATEELDPSEEWTLMKEGLLETPTMQAWLASNLPPKSVVGADPNLLSYTKWVTLHTALVAAGHTLLPLEENLVDKVWGNEQPLPAANNILPQSLHFSGKSAGEKINLCRDTMKLNSAKILIITALDEVAYLLNLRGSDIPYNPVFFAFVVITMEEVHMFVDVTRLTEPAQQQLKNEGVNPTFHPYNDIHSFLKQKAAYCTNDLVWISNGSSYAIHSDCGDMNKHIAISPVSIAKAIKNPIEIEGMKAAHIRDAVALIKYFAWLEDKIKNKKEHVTEISGASQLEKFRTEQKHYVGLSFTTISSVGPHGAIIHYAPSPETDVPITDKEFYLCDSGAQYKDGTTDVTRTIHFGVPTDYQRECFTRVFKGQCRLSSTIFPLKTKGNYLDTLARESLWSVGLNYLHGTGHGIGSYLNVHEQPIGISWKPYPDDPGLQPGMFLSNGDFSLEPGYYEDKEFGIRLENIELVVTAKTPYKFKNIKFLTFETVTLVPIQTNLLDVSLLTNEEINYLNNYHAKCLKTLSPLLQDPENVQALQWLKRETQPISK</sequence>
<evidence type="ECO:0000256" key="3">
    <source>
        <dbReference type="ARBA" id="ARBA00022723"/>
    </source>
</evidence>
<evidence type="ECO:0000256" key="4">
    <source>
        <dbReference type="ARBA" id="ARBA00022801"/>
    </source>
</evidence>
<feature type="domain" description="Peptidase M24" evidence="7">
    <location>
        <begin position="326"/>
        <end position="548"/>
    </location>
</feature>
<dbReference type="Gene3D" id="3.90.230.10">
    <property type="entry name" value="Creatinase/methionine aminopeptidase superfamily"/>
    <property type="match status" value="1"/>
</dbReference>
<dbReference type="FunFam" id="3.40.350.10:FF:000003">
    <property type="entry name" value="Xaa-pro aminopeptidase P"/>
    <property type="match status" value="1"/>
</dbReference>
<dbReference type="Proteomes" id="UP001607303">
    <property type="component" value="Unassembled WGS sequence"/>
</dbReference>
<accession>A0ABD2C3F5</accession>
<dbReference type="GO" id="GO:0046872">
    <property type="term" value="F:metal ion binding"/>
    <property type="evidence" value="ECO:0007669"/>
    <property type="project" value="UniProtKB-KW"/>
</dbReference>
<dbReference type="InterPro" id="IPR050422">
    <property type="entry name" value="X-Pro_aminopeptidase_P"/>
</dbReference>
<reference evidence="10 11" key="1">
    <citation type="journal article" date="2024" name="Ann. Entomol. Soc. Am.">
        <title>Genomic analyses of the southern and eastern yellowjacket wasps (Hymenoptera: Vespidae) reveal evolutionary signatures of social life.</title>
        <authorList>
            <person name="Catto M.A."/>
            <person name="Caine P.B."/>
            <person name="Orr S.E."/>
            <person name="Hunt B.G."/>
            <person name="Goodisman M.A.D."/>
        </authorList>
    </citation>
    <scope>NUCLEOTIDE SEQUENCE [LARGE SCALE GENOMIC DNA]</scope>
    <source>
        <strain evidence="10">232</strain>
        <tissue evidence="10">Head and thorax</tissue>
    </source>
</reference>
<evidence type="ECO:0000259" key="7">
    <source>
        <dbReference type="Pfam" id="PF00557"/>
    </source>
</evidence>
<feature type="domain" description="Peptidase M24 C-terminal" evidence="9">
    <location>
        <begin position="561"/>
        <end position="625"/>
    </location>
</feature>
<dbReference type="Pfam" id="PF16189">
    <property type="entry name" value="Creatinase_N_2"/>
    <property type="match status" value="1"/>
</dbReference>
<evidence type="ECO:0000256" key="2">
    <source>
        <dbReference type="ARBA" id="ARBA00008766"/>
    </source>
</evidence>
<dbReference type="Pfam" id="PF16188">
    <property type="entry name" value="Peptidase_M24_C"/>
    <property type="match status" value="1"/>
</dbReference>
<dbReference type="Gene3D" id="3.40.350.10">
    <property type="entry name" value="Creatinase/prolidase N-terminal domain"/>
    <property type="match status" value="2"/>
</dbReference>
<dbReference type="FunFam" id="3.90.230.10:FF:000007">
    <property type="entry name" value="Xaa-Pro aminopeptidase P"/>
    <property type="match status" value="1"/>
</dbReference>
<organism evidence="10 11">
    <name type="scientific">Vespula maculifrons</name>
    <name type="common">Eastern yellow jacket</name>
    <name type="synonym">Wasp</name>
    <dbReference type="NCBI Taxonomy" id="7453"/>
    <lineage>
        <taxon>Eukaryota</taxon>
        <taxon>Metazoa</taxon>
        <taxon>Ecdysozoa</taxon>
        <taxon>Arthropoda</taxon>
        <taxon>Hexapoda</taxon>
        <taxon>Insecta</taxon>
        <taxon>Pterygota</taxon>
        <taxon>Neoptera</taxon>
        <taxon>Endopterygota</taxon>
        <taxon>Hymenoptera</taxon>
        <taxon>Apocrita</taxon>
        <taxon>Aculeata</taxon>
        <taxon>Vespoidea</taxon>
        <taxon>Vespidae</taxon>
        <taxon>Vespinae</taxon>
        <taxon>Vespula</taxon>
    </lineage>
</organism>
<evidence type="ECO:0000256" key="6">
    <source>
        <dbReference type="RuleBase" id="RU000590"/>
    </source>
</evidence>
<dbReference type="EMBL" id="JAYRBN010000061">
    <property type="protein sequence ID" value="KAL2739573.1"/>
    <property type="molecule type" value="Genomic_DNA"/>
</dbReference>
<dbReference type="GO" id="GO:0004177">
    <property type="term" value="F:aminopeptidase activity"/>
    <property type="evidence" value="ECO:0007669"/>
    <property type="project" value="UniProtKB-ARBA"/>
</dbReference>
<evidence type="ECO:0000256" key="1">
    <source>
        <dbReference type="ARBA" id="ARBA00001936"/>
    </source>
</evidence>
<dbReference type="InterPro" id="IPR029149">
    <property type="entry name" value="Creatin/AminoP/Spt16_N"/>
</dbReference>
<dbReference type="PANTHER" id="PTHR43763">
    <property type="entry name" value="XAA-PRO AMINOPEPTIDASE 1"/>
    <property type="match status" value="1"/>
</dbReference>
<dbReference type="InterPro" id="IPR033740">
    <property type="entry name" value="Pept_M24B"/>
</dbReference>